<feature type="transmembrane region" description="Helical" evidence="7">
    <location>
        <begin position="141"/>
        <end position="160"/>
    </location>
</feature>
<keyword evidence="9" id="KW-1185">Reference proteome</keyword>
<evidence type="ECO:0000256" key="6">
    <source>
        <dbReference type="ARBA" id="ARBA00023136"/>
    </source>
</evidence>
<evidence type="ECO:0000313" key="8">
    <source>
        <dbReference type="EMBL" id="PIK54190.1"/>
    </source>
</evidence>
<comment type="similarity">
    <text evidence="2">Belongs to the CRT-like transporter family.</text>
</comment>
<reference evidence="8 9" key="1">
    <citation type="journal article" date="2017" name="PLoS Biol.">
        <title>The sea cucumber genome provides insights into morphological evolution and visceral regeneration.</title>
        <authorList>
            <person name="Zhang X."/>
            <person name="Sun L."/>
            <person name="Yuan J."/>
            <person name="Sun Y."/>
            <person name="Gao Y."/>
            <person name="Zhang L."/>
            <person name="Li S."/>
            <person name="Dai H."/>
            <person name="Hamel J.F."/>
            <person name="Liu C."/>
            <person name="Yu Y."/>
            <person name="Liu S."/>
            <person name="Lin W."/>
            <person name="Guo K."/>
            <person name="Jin S."/>
            <person name="Xu P."/>
            <person name="Storey K.B."/>
            <person name="Huan P."/>
            <person name="Zhang T."/>
            <person name="Zhou Y."/>
            <person name="Zhang J."/>
            <person name="Lin C."/>
            <person name="Li X."/>
            <person name="Xing L."/>
            <person name="Huo D."/>
            <person name="Sun M."/>
            <person name="Wang L."/>
            <person name="Mercier A."/>
            <person name="Li F."/>
            <person name="Yang H."/>
            <person name="Xiang J."/>
        </authorList>
    </citation>
    <scope>NUCLEOTIDE SEQUENCE [LARGE SCALE GENOMIC DNA]</scope>
    <source>
        <strain evidence="8">Shaxun</strain>
        <tissue evidence="8">Muscle</tissue>
    </source>
</reference>
<evidence type="ECO:0000256" key="5">
    <source>
        <dbReference type="ARBA" id="ARBA00022989"/>
    </source>
</evidence>
<feature type="transmembrane region" description="Helical" evidence="7">
    <location>
        <begin position="329"/>
        <end position="348"/>
    </location>
</feature>
<accession>A0A2G8L217</accession>
<feature type="transmembrane region" description="Helical" evidence="7">
    <location>
        <begin position="172"/>
        <end position="193"/>
    </location>
</feature>
<feature type="transmembrane region" description="Helical" evidence="7">
    <location>
        <begin position="45"/>
        <end position="65"/>
    </location>
</feature>
<comment type="subcellular location">
    <subcellularLocation>
        <location evidence="1">Membrane</location>
        <topology evidence="1">Multi-pass membrane protein</topology>
    </subcellularLocation>
</comment>
<dbReference type="AlphaFoldDB" id="A0A2G8L217"/>
<protein>
    <recommendedName>
        <fullName evidence="10">Crt-like 1</fullName>
    </recommendedName>
</protein>
<gene>
    <name evidence="8" type="ORF">BSL78_08920</name>
</gene>
<dbReference type="PANTHER" id="PTHR31326:SF1">
    <property type="entry name" value="PROTEIN CLT2, CHLOROPLASTIC"/>
    <property type="match status" value="1"/>
</dbReference>
<evidence type="ECO:0000256" key="4">
    <source>
        <dbReference type="ARBA" id="ARBA00022692"/>
    </source>
</evidence>
<feature type="transmembrane region" description="Helical" evidence="7">
    <location>
        <begin position="360"/>
        <end position="385"/>
    </location>
</feature>
<comment type="caution">
    <text evidence="8">The sequence shown here is derived from an EMBL/GenBank/DDBJ whole genome shotgun (WGS) entry which is preliminary data.</text>
</comment>
<keyword evidence="4 7" id="KW-0812">Transmembrane</keyword>
<feature type="transmembrane region" description="Helical" evidence="7">
    <location>
        <begin position="303"/>
        <end position="322"/>
    </location>
</feature>
<organism evidence="8 9">
    <name type="scientific">Stichopus japonicus</name>
    <name type="common">Sea cucumber</name>
    <dbReference type="NCBI Taxonomy" id="307972"/>
    <lineage>
        <taxon>Eukaryota</taxon>
        <taxon>Metazoa</taxon>
        <taxon>Echinodermata</taxon>
        <taxon>Eleutherozoa</taxon>
        <taxon>Echinozoa</taxon>
        <taxon>Holothuroidea</taxon>
        <taxon>Aspidochirotacea</taxon>
        <taxon>Aspidochirotida</taxon>
        <taxon>Stichopodidae</taxon>
        <taxon>Apostichopus</taxon>
    </lineage>
</organism>
<evidence type="ECO:0000256" key="7">
    <source>
        <dbReference type="SAM" id="Phobius"/>
    </source>
</evidence>
<keyword evidence="6 7" id="KW-0472">Membrane</keyword>
<dbReference type="InterPro" id="IPR013936">
    <property type="entry name" value="CRT-like"/>
</dbReference>
<dbReference type="Pfam" id="PF08627">
    <property type="entry name" value="CRT-like"/>
    <property type="match status" value="1"/>
</dbReference>
<evidence type="ECO:0000256" key="1">
    <source>
        <dbReference type="ARBA" id="ARBA00004141"/>
    </source>
</evidence>
<dbReference type="PANTHER" id="PTHR31326">
    <property type="entry name" value="PROTEIN CLT2, CHLOROPLASTIC"/>
    <property type="match status" value="1"/>
</dbReference>
<keyword evidence="3" id="KW-0813">Transport</keyword>
<feature type="transmembrane region" description="Helical" evidence="7">
    <location>
        <begin position="244"/>
        <end position="263"/>
    </location>
</feature>
<evidence type="ECO:0000256" key="2">
    <source>
        <dbReference type="ARBA" id="ARBA00006690"/>
    </source>
</evidence>
<evidence type="ECO:0008006" key="10">
    <source>
        <dbReference type="Google" id="ProtNLM"/>
    </source>
</evidence>
<feature type="transmembrane region" description="Helical" evidence="7">
    <location>
        <begin position="77"/>
        <end position="101"/>
    </location>
</feature>
<dbReference type="OrthoDB" id="6335830at2759"/>
<feature type="transmembrane region" description="Helical" evidence="7">
    <location>
        <begin position="213"/>
        <end position="232"/>
    </location>
</feature>
<name>A0A2G8L217_STIJA</name>
<feature type="transmembrane region" description="Helical" evidence="7">
    <location>
        <begin position="113"/>
        <end position="135"/>
    </location>
</feature>
<evidence type="ECO:0000313" key="9">
    <source>
        <dbReference type="Proteomes" id="UP000230750"/>
    </source>
</evidence>
<dbReference type="GO" id="GO:0016020">
    <property type="term" value="C:membrane"/>
    <property type="evidence" value="ECO:0007669"/>
    <property type="project" value="UniProtKB-SubCell"/>
</dbReference>
<evidence type="ECO:0000256" key="3">
    <source>
        <dbReference type="ARBA" id="ARBA00022448"/>
    </source>
</evidence>
<dbReference type="Proteomes" id="UP000230750">
    <property type="component" value="Unassembled WGS sequence"/>
</dbReference>
<keyword evidence="5 7" id="KW-1133">Transmembrane helix</keyword>
<sequence>MSSPDLDEVSPLLRGYTDVPVNHGYQVFHLRGDSVIKIKKTHWNIFLTIITVLSSLMMNVTLPLYSNAMTKEGHSEYPVILLSAMWFPLFFFGIVLFAKFLSPSMSLRSSVSHRMMVLVGFLNAINGILVVYASNTARTPPALQAILSTSVIPFTVVSRYIMLRKGVSKHRFVCTVIVLIGLFISLEPTIFNIDGSNGSADNPDNLTPFEKFLWPMVFMFGFLPLGILNTVLEKELKKGETESLLFLAWSQLYSFIFIGLLFWTDFIKGFGLSHNFETFWDNLKYGFSCQYGMDEACHSAVGTSWLFIFGYCMANLMVFLLVKFSRGAVYLVVVQAMVTPLGAFYWTFFEPAPFRWEPHILQLSTFFIMLGIAIMVPAVAMYNYFGMKEEREKQPLFLQTDD</sequence>
<dbReference type="EMBL" id="MRZV01000259">
    <property type="protein sequence ID" value="PIK54190.1"/>
    <property type="molecule type" value="Genomic_DNA"/>
</dbReference>
<proteinExistence type="inferred from homology"/>